<comment type="caution">
    <text evidence="2">The sequence shown here is derived from an EMBL/GenBank/DDBJ whole genome shotgun (WGS) entry which is preliminary data.</text>
</comment>
<dbReference type="Pfam" id="PF13454">
    <property type="entry name" value="NAD_binding_9"/>
    <property type="match status" value="1"/>
</dbReference>
<dbReference type="Proteomes" id="UP001595462">
    <property type="component" value="Unassembled WGS sequence"/>
</dbReference>
<keyword evidence="3" id="KW-1185">Reference proteome</keyword>
<dbReference type="RefSeq" id="WP_380686967.1">
    <property type="nucleotide sequence ID" value="NZ_JBHRSS010000003.1"/>
</dbReference>
<dbReference type="PRINTS" id="PR00368">
    <property type="entry name" value="FADPNR"/>
</dbReference>
<protein>
    <submittedName>
        <fullName evidence="2">FAD/NAD(P)-binding protein</fullName>
    </submittedName>
</protein>
<evidence type="ECO:0000313" key="3">
    <source>
        <dbReference type="Proteomes" id="UP001595462"/>
    </source>
</evidence>
<name>A0ABV7ENF6_9GAMM</name>
<evidence type="ECO:0000313" key="2">
    <source>
        <dbReference type="EMBL" id="MFC3103182.1"/>
    </source>
</evidence>
<proteinExistence type="predicted"/>
<gene>
    <name evidence="2" type="ORF">ACFOSU_04680</name>
</gene>
<reference evidence="3" key="1">
    <citation type="journal article" date="2019" name="Int. J. Syst. Evol. Microbiol.">
        <title>The Global Catalogue of Microorganisms (GCM) 10K type strain sequencing project: providing services to taxonomists for standard genome sequencing and annotation.</title>
        <authorList>
            <consortium name="The Broad Institute Genomics Platform"/>
            <consortium name="The Broad Institute Genome Sequencing Center for Infectious Disease"/>
            <person name="Wu L."/>
            <person name="Ma J."/>
        </authorList>
    </citation>
    <scope>NUCLEOTIDE SEQUENCE [LARGE SCALE GENOMIC DNA]</scope>
    <source>
        <strain evidence="3">KCTC 52640</strain>
    </source>
</reference>
<dbReference type="Gene3D" id="3.50.50.60">
    <property type="entry name" value="FAD/NAD(P)-binding domain"/>
    <property type="match status" value="1"/>
</dbReference>
<dbReference type="PRINTS" id="PR00411">
    <property type="entry name" value="PNDRDTASEI"/>
</dbReference>
<evidence type="ECO:0000259" key="1">
    <source>
        <dbReference type="Pfam" id="PF13454"/>
    </source>
</evidence>
<accession>A0ABV7ENF6</accession>
<dbReference type="PANTHER" id="PTHR38663:SF1">
    <property type="entry name" value="L-ORNITHINE N(5)-MONOOXYGENASE"/>
    <property type="match status" value="1"/>
</dbReference>
<sequence length="381" mass="40482">MLDWLIIGGGPQGRFAARAIAAAAPGADVAVLDTRAPLAAWQRRADACGMTYLRSSGAHHLGQRTDDLRRFAAAHGFDDAHRLGYYRRPSRALFEAHADEALADVPTIHAHASAVEQAPRGWRVHTRAGASHRAARVVFAAGPNRPYRPAWGADAEHVYDPAFSLTASGERVAVIGGGITGAQLALRCHDAGRQVCWVTRNAPRPADFDSDPCYAGRLCLEPFARASRKARSALLAQARMPGTLPPDIFARITTVLASALAAGQIAWRRGEIVSLDDAGLVFSDGRRVEADRLVLATGFDAAPHRDSLLGRTMHGLELGADDAGHLLINEQLEAAPGLHVIGRPASLRLGPMAGNIKGARLAGQRLASFAAVASARYAQRA</sequence>
<dbReference type="InterPro" id="IPR036188">
    <property type="entry name" value="FAD/NAD-bd_sf"/>
</dbReference>
<dbReference type="EMBL" id="JBHRSS010000003">
    <property type="protein sequence ID" value="MFC3103182.1"/>
    <property type="molecule type" value="Genomic_DNA"/>
</dbReference>
<organism evidence="2 3">
    <name type="scientific">Salinisphaera aquimarina</name>
    <dbReference type="NCBI Taxonomy" id="2094031"/>
    <lineage>
        <taxon>Bacteria</taxon>
        <taxon>Pseudomonadati</taxon>
        <taxon>Pseudomonadota</taxon>
        <taxon>Gammaproteobacteria</taxon>
        <taxon>Salinisphaerales</taxon>
        <taxon>Salinisphaeraceae</taxon>
        <taxon>Salinisphaera</taxon>
    </lineage>
</organism>
<feature type="domain" description="FAD-dependent urate hydroxylase HpyO/Asp monooxygenase CreE-like FAD/NAD(P)-binding" evidence="1">
    <location>
        <begin position="6"/>
        <end position="142"/>
    </location>
</feature>
<dbReference type="InterPro" id="IPR038732">
    <property type="entry name" value="HpyO/CreE_NAD-binding"/>
</dbReference>
<dbReference type="SUPFAM" id="SSF51905">
    <property type="entry name" value="FAD/NAD(P)-binding domain"/>
    <property type="match status" value="1"/>
</dbReference>
<dbReference type="PANTHER" id="PTHR38663">
    <property type="match status" value="1"/>
</dbReference>